<dbReference type="GO" id="GO:0006004">
    <property type="term" value="P:fucose metabolic process"/>
    <property type="evidence" value="ECO:0007669"/>
    <property type="project" value="InterPro"/>
</dbReference>
<dbReference type="PANTHER" id="PTHR10030:SF37">
    <property type="entry name" value="ALPHA-L-FUCOSIDASE-RELATED"/>
    <property type="match status" value="1"/>
</dbReference>
<dbReference type="Pfam" id="PF16757">
    <property type="entry name" value="Fucosidase_C"/>
    <property type="match status" value="1"/>
</dbReference>
<dbReference type="EMBL" id="CP025791">
    <property type="protein sequence ID" value="AUP81262.1"/>
    <property type="molecule type" value="Genomic_DNA"/>
</dbReference>
<sequence>MKINRIALVLGIIAVLMGCKNVSKNDELESKEETTLLKFEENWESLSKIEREPEWFKDSKLGIYFHWGVYSVPAFDGEWYPRWMYFPNRGNEWGWEVYPHHEKTYGSVKEFNYHDFIPMFKAEEFDANEWATLFDDAGAKFAGPVAQHHDGFAMWGSKVNPWNVKEMGPKRDITGELFKALGKKNMKTIATFHHARVGQRYAKDSTNWLGKGPNISKNSHYPYHPDYITSTTDPKLRKLYGNLEAEEFNQYWLDQIKEVVDGYAPDIIWFDSWLDIIPENYKQQMVAHHFNTATNRNQEPLAIHKQKDLPESVSLLDMEQGGKTEISEDYWMTDITISDGSWCYTKDQVYKEPSLIIRNMIDVWSKKGIVLLNVSPTATGVINKEQRDILKTIGEWIDLHEEAVYKTRVHSIYGYGIANFEEGHFGGQSATTKYNENDFRFTTSKDGNTIYIYALGLPKANSDIQIKHVFDSNKEASVKNISVLGSNTQLKWSRHDETITITTPESSDMNELATVFKLEFK</sequence>
<gene>
    <name evidence="9" type="ORF">C1H87_22100</name>
</gene>
<dbReference type="KEGG" id="fek:C1H87_22100"/>
<reference evidence="9 10" key="1">
    <citation type="submission" date="2018-01" db="EMBL/GenBank/DDBJ databases">
        <title>Complete genome sequence of Flavivirga eckloniae ECD14 isolated from seaweed Ecklonia cava.</title>
        <authorList>
            <person name="Lee J.H."/>
            <person name="Baik K.S."/>
            <person name="Seong C.N."/>
        </authorList>
    </citation>
    <scope>NUCLEOTIDE SEQUENCE [LARGE SCALE GENOMIC DNA]</scope>
    <source>
        <strain evidence="9 10">ECD14</strain>
    </source>
</reference>
<keyword evidence="4" id="KW-0732">Signal</keyword>
<feature type="domain" description="Alpha-L-fucosidase C-terminal" evidence="8">
    <location>
        <begin position="437"/>
        <end position="519"/>
    </location>
</feature>
<dbReference type="GO" id="GO:0016139">
    <property type="term" value="P:glycoside catabolic process"/>
    <property type="evidence" value="ECO:0007669"/>
    <property type="project" value="TreeGrafter"/>
</dbReference>
<evidence type="ECO:0000259" key="7">
    <source>
        <dbReference type="Pfam" id="PF01120"/>
    </source>
</evidence>
<evidence type="ECO:0000256" key="5">
    <source>
        <dbReference type="ARBA" id="ARBA00022801"/>
    </source>
</evidence>
<dbReference type="PIRSF" id="PIRSF001092">
    <property type="entry name" value="Alpha-L-fucosidase"/>
    <property type="match status" value="1"/>
</dbReference>
<dbReference type="PANTHER" id="PTHR10030">
    <property type="entry name" value="ALPHA-L-FUCOSIDASE"/>
    <property type="match status" value="1"/>
</dbReference>
<dbReference type="Gene3D" id="3.20.20.80">
    <property type="entry name" value="Glycosidases"/>
    <property type="match status" value="1"/>
</dbReference>
<dbReference type="SMART" id="SM00812">
    <property type="entry name" value="Alpha_L_fucos"/>
    <property type="match status" value="1"/>
</dbReference>
<evidence type="ECO:0000259" key="8">
    <source>
        <dbReference type="Pfam" id="PF16757"/>
    </source>
</evidence>
<dbReference type="InterPro" id="IPR057739">
    <property type="entry name" value="Glyco_hydro_29_N"/>
</dbReference>
<accession>A0A2K9PW14</accession>
<evidence type="ECO:0000256" key="4">
    <source>
        <dbReference type="ARBA" id="ARBA00022729"/>
    </source>
</evidence>
<dbReference type="GO" id="GO:0005764">
    <property type="term" value="C:lysosome"/>
    <property type="evidence" value="ECO:0007669"/>
    <property type="project" value="TreeGrafter"/>
</dbReference>
<keyword evidence="5" id="KW-0378">Hydrolase</keyword>
<evidence type="ECO:0000313" key="10">
    <source>
        <dbReference type="Proteomes" id="UP000235826"/>
    </source>
</evidence>
<dbReference type="EC" id="3.2.1.51" evidence="3"/>
<evidence type="ECO:0000256" key="1">
    <source>
        <dbReference type="ARBA" id="ARBA00004071"/>
    </source>
</evidence>
<evidence type="ECO:0000256" key="3">
    <source>
        <dbReference type="ARBA" id="ARBA00012662"/>
    </source>
</evidence>
<evidence type="ECO:0000256" key="6">
    <source>
        <dbReference type="ARBA" id="ARBA00023295"/>
    </source>
</evidence>
<keyword evidence="10" id="KW-1185">Reference proteome</keyword>
<organism evidence="9 10">
    <name type="scientific">Flavivirga eckloniae</name>
    <dbReference type="NCBI Taxonomy" id="1803846"/>
    <lineage>
        <taxon>Bacteria</taxon>
        <taxon>Pseudomonadati</taxon>
        <taxon>Bacteroidota</taxon>
        <taxon>Flavobacteriia</taxon>
        <taxon>Flavobacteriales</taxon>
        <taxon>Flavobacteriaceae</taxon>
        <taxon>Flavivirga</taxon>
    </lineage>
</organism>
<dbReference type="InterPro" id="IPR016286">
    <property type="entry name" value="FUC_metazoa-typ"/>
</dbReference>
<comment type="function">
    <text evidence="1">Alpha-L-fucosidase is responsible for hydrolyzing the alpha-1,6-linked fucose joined to the reducing-end N-acetylglucosamine of the carbohydrate moieties of glycoproteins.</text>
</comment>
<evidence type="ECO:0000313" key="9">
    <source>
        <dbReference type="EMBL" id="AUP81262.1"/>
    </source>
</evidence>
<name>A0A2K9PW14_9FLAO</name>
<dbReference type="Gene3D" id="2.60.40.1180">
    <property type="entry name" value="Golgi alpha-mannosidase II"/>
    <property type="match status" value="1"/>
</dbReference>
<dbReference type="Pfam" id="PF01120">
    <property type="entry name" value="Alpha_L_fucos"/>
    <property type="match status" value="1"/>
</dbReference>
<keyword evidence="6" id="KW-0326">Glycosidase</keyword>
<dbReference type="GO" id="GO:0004560">
    <property type="term" value="F:alpha-L-fucosidase activity"/>
    <property type="evidence" value="ECO:0007669"/>
    <property type="project" value="InterPro"/>
</dbReference>
<dbReference type="InterPro" id="IPR013780">
    <property type="entry name" value="Glyco_hydro_b"/>
</dbReference>
<evidence type="ECO:0000256" key="2">
    <source>
        <dbReference type="ARBA" id="ARBA00007951"/>
    </source>
</evidence>
<dbReference type="InterPro" id="IPR031919">
    <property type="entry name" value="Fucosidase_C"/>
</dbReference>
<comment type="similarity">
    <text evidence="2">Belongs to the glycosyl hydrolase 29 family.</text>
</comment>
<dbReference type="InterPro" id="IPR017853">
    <property type="entry name" value="GH"/>
</dbReference>
<dbReference type="PROSITE" id="PS51257">
    <property type="entry name" value="PROKAR_LIPOPROTEIN"/>
    <property type="match status" value="1"/>
</dbReference>
<dbReference type="OrthoDB" id="1095333at2"/>
<dbReference type="SUPFAM" id="SSF51445">
    <property type="entry name" value="(Trans)glycosidases"/>
    <property type="match status" value="1"/>
</dbReference>
<feature type="domain" description="Glycoside hydrolase family 29 N-terminal" evidence="7">
    <location>
        <begin position="32"/>
        <end position="401"/>
    </location>
</feature>
<proteinExistence type="inferred from homology"/>
<dbReference type="InterPro" id="IPR000933">
    <property type="entry name" value="Glyco_hydro_29"/>
</dbReference>
<dbReference type="AlphaFoldDB" id="A0A2K9PW14"/>
<dbReference type="Proteomes" id="UP000235826">
    <property type="component" value="Chromosome"/>
</dbReference>
<dbReference type="RefSeq" id="WP_102757905.1">
    <property type="nucleotide sequence ID" value="NZ_CP025791.1"/>
</dbReference>
<protein>
    <recommendedName>
        <fullName evidence="3">alpha-L-fucosidase</fullName>
        <ecNumber evidence="3">3.2.1.51</ecNumber>
    </recommendedName>
</protein>